<comment type="caution">
    <text evidence="4">The sequence shown here is derived from an EMBL/GenBank/DDBJ whole genome shotgun (WGS) entry which is preliminary data.</text>
</comment>
<dbReference type="SUPFAM" id="SSF55729">
    <property type="entry name" value="Acyl-CoA N-acyltransferases (Nat)"/>
    <property type="match status" value="1"/>
</dbReference>
<sequence length="151" mass="15963">MQVRPPTPTELSAVAELHTAAAEAGGRRAYDESTTAAWAKRGERGPDDYPVDDPASHFVVAVTDRVCGFSEVVPDAGEVRAVYVHPDCERRGVGTALLAHVEGYARGRGVESLSLQSSLNAVGFYETAGYEADAAEASPGGIEVVRMEKSL</sequence>
<dbReference type="InterPro" id="IPR016181">
    <property type="entry name" value="Acyl_CoA_acyltransferase"/>
</dbReference>
<gene>
    <name evidence="4" type="ORF">DM867_05290</name>
    <name evidence="5" type="ORF">DP108_05500</name>
</gene>
<dbReference type="CDD" id="cd04301">
    <property type="entry name" value="NAT_SF"/>
    <property type="match status" value="1"/>
</dbReference>
<accession>A0A5N5UL50</accession>
<keyword evidence="1 4" id="KW-0808">Transferase</keyword>
<proteinExistence type="predicted"/>
<evidence type="ECO:0000313" key="4">
    <source>
        <dbReference type="EMBL" id="KAB7514538.1"/>
    </source>
</evidence>
<organism evidence="4 7">
    <name type="scientific">Halosegnis rubeus</name>
    <dbReference type="NCBI Taxonomy" id="2212850"/>
    <lineage>
        <taxon>Archaea</taxon>
        <taxon>Methanobacteriati</taxon>
        <taxon>Methanobacteriota</taxon>
        <taxon>Stenosarchaea group</taxon>
        <taxon>Halobacteria</taxon>
        <taxon>Halobacteriales</taxon>
        <taxon>Natronomonadaceae</taxon>
        <taxon>Halosegnis</taxon>
    </lineage>
</organism>
<protein>
    <submittedName>
        <fullName evidence="4">GNAT family N-acetyltransferase</fullName>
    </submittedName>
</protein>
<dbReference type="RefSeq" id="WP_152133830.1">
    <property type="nucleotide sequence ID" value="NZ_QKKZ01000002.1"/>
</dbReference>
<dbReference type="Proteomes" id="UP000326207">
    <property type="component" value="Unassembled WGS sequence"/>
</dbReference>
<dbReference type="AlphaFoldDB" id="A0A5N5U7R9"/>
<evidence type="ECO:0000256" key="2">
    <source>
        <dbReference type="ARBA" id="ARBA00023315"/>
    </source>
</evidence>
<name>A0A5N5U7R9_9EURY</name>
<dbReference type="EMBL" id="QKKZ01000002">
    <property type="protein sequence ID" value="KAB7514538.1"/>
    <property type="molecule type" value="Genomic_DNA"/>
</dbReference>
<dbReference type="PROSITE" id="PS51186">
    <property type="entry name" value="GNAT"/>
    <property type="match status" value="1"/>
</dbReference>
<dbReference type="Proteomes" id="UP000326865">
    <property type="component" value="Unassembled WGS sequence"/>
</dbReference>
<accession>A0A5N5U7R9</accession>
<evidence type="ECO:0000313" key="5">
    <source>
        <dbReference type="EMBL" id="KAB7519549.1"/>
    </source>
</evidence>
<reference evidence="6 7" key="1">
    <citation type="submission" date="2019-10" db="EMBL/GenBank/DDBJ databases">
        <title>Unraveling microbial dark matter from salterns through culturing: the case of the genus Halosegnis.</title>
        <authorList>
            <person name="Duran-Viseras A."/>
            <person name="Andrei A.-S."/>
            <person name="Vera-Gargallo B."/>
            <person name="Ghai R."/>
            <person name="Sanchez-Porro C."/>
            <person name="Ventosa A."/>
        </authorList>
    </citation>
    <scope>NUCLEOTIDE SEQUENCE [LARGE SCALE GENOMIC DNA]</scope>
    <source>
        <strain evidence="4 7">F18-79</strain>
        <strain evidence="5 6">F19-13</strain>
    </source>
</reference>
<dbReference type="InterPro" id="IPR050832">
    <property type="entry name" value="Bact_Acetyltransf"/>
</dbReference>
<dbReference type="InterPro" id="IPR000182">
    <property type="entry name" value="GNAT_dom"/>
</dbReference>
<evidence type="ECO:0000256" key="1">
    <source>
        <dbReference type="ARBA" id="ARBA00022679"/>
    </source>
</evidence>
<dbReference type="GO" id="GO:0016747">
    <property type="term" value="F:acyltransferase activity, transferring groups other than amino-acyl groups"/>
    <property type="evidence" value="ECO:0007669"/>
    <property type="project" value="InterPro"/>
</dbReference>
<evidence type="ECO:0000313" key="6">
    <source>
        <dbReference type="Proteomes" id="UP000326207"/>
    </source>
</evidence>
<keyword evidence="2" id="KW-0012">Acyltransferase</keyword>
<evidence type="ECO:0000259" key="3">
    <source>
        <dbReference type="PROSITE" id="PS51186"/>
    </source>
</evidence>
<feature type="domain" description="N-acetyltransferase" evidence="3">
    <location>
        <begin position="1"/>
        <end position="151"/>
    </location>
</feature>
<dbReference type="PANTHER" id="PTHR43877">
    <property type="entry name" value="AMINOALKYLPHOSPHONATE N-ACETYLTRANSFERASE-RELATED-RELATED"/>
    <property type="match status" value="1"/>
</dbReference>
<dbReference type="EMBL" id="QMDY01000002">
    <property type="protein sequence ID" value="KAB7519549.1"/>
    <property type="molecule type" value="Genomic_DNA"/>
</dbReference>
<evidence type="ECO:0000313" key="7">
    <source>
        <dbReference type="Proteomes" id="UP000326865"/>
    </source>
</evidence>
<dbReference type="Pfam" id="PF13673">
    <property type="entry name" value="Acetyltransf_10"/>
    <property type="match status" value="1"/>
</dbReference>
<keyword evidence="7" id="KW-1185">Reference proteome</keyword>
<dbReference type="Gene3D" id="3.40.630.30">
    <property type="match status" value="1"/>
</dbReference>